<evidence type="ECO:0000313" key="3">
    <source>
        <dbReference type="Proteomes" id="UP000612585"/>
    </source>
</evidence>
<evidence type="ECO:0000313" key="2">
    <source>
        <dbReference type="EMBL" id="GIJ64099.1"/>
    </source>
</evidence>
<comment type="caution">
    <text evidence="2">The sequence shown here is derived from an EMBL/GenBank/DDBJ whole genome shotgun (WGS) entry which is preliminary data.</text>
</comment>
<gene>
    <name evidence="2" type="ORF">Vau01_116150</name>
</gene>
<accession>A0A8J3ZH59</accession>
<evidence type="ECO:0008006" key="4">
    <source>
        <dbReference type="Google" id="ProtNLM"/>
    </source>
</evidence>
<sequence length="101" mass="10123">MRMIPKLLVGGALAVAGTMAVPTAAQAAPTGCSLTISGRTAQVVCSGGSGQVRAAVECLVMKPGDPFSTNRFGPWVGVGAVSSVSCGGGTHLVDAWYETRN</sequence>
<dbReference type="EMBL" id="BOPG01000107">
    <property type="protein sequence ID" value="GIJ64099.1"/>
    <property type="molecule type" value="Genomic_DNA"/>
</dbReference>
<proteinExistence type="predicted"/>
<reference evidence="2" key="1">
    <citation type="submission" date="2021-01" db="EMBL/GenBank/DDBJ databases">
        <title>Whole genome shotgun sequence of Virgisporangium aurantiacum NBRC 16421.</title>
        <authorList>
            <person name="Komaki H."/>
            <person name="Tamura T."/>
        </authorList>
    </citation>
    <scope>NUCLEOTIDE SEQUENCE</scope>
    <source>
        <strain evidence="2">NBRC 16421</strain>
    </source>
</reference>
<keyword evidence="1" id="KW-0732">Signal</keyword>
<evidence type="ECO:0000256" key="1">
    <source>
        <dbReference type="SAM" id="SignalP"/>
    </source>
</evidence>
<dbReference type="Proteomes" id="UP000612585">
    <property type="component" value="Unassembled WGS sequence"/>
</dbReference>
<keyword evidence="3" id="KW-1185">Reference proteome</keyword>
<feature type="signal peptide" evidence="1">
    <location>
        <begin position="1"/>
        <end position="27"/>
    </location>
</feature>
<name>A0A8J3ZH59_9ACTN</name>
<feature type="chain" id="PRO_5035237803" description="Secreted protein" evidence="1">
    <location>
        <begin position="28"/>
        <end position="101"/>
    </location>
</feature>
<organism evidence="2 3">
    <name type="scientific">Virgisporangium aurantiacum</name>
    <dbReference type="NCBI Taxonomy" id="175570"/>
    <lineage>
        <taxon>Bacteria</taxon>
        <taxon>Bacillati</taxon>
        <taxon>Actinomycetota</taxon>
        <taxon>Actinomycetes</taxon>
        <taxon>Micromonosporales</taxon>
        <taxon>Micromonosporaceae</taxon>
        <taxon>Virgisporangium</taxon>
    </lineage>
</organism>
<protein>
    <recommendedName>
        <fullName evidence="4">Secreted protein</fullName>
    </recommendedName>
</protein>
<dbReference type="RefSeq" id="WP_204011997.1">
    <property type="nucleotide sequence ID" value="NZ_BOPG01000107.1"/>
</dbReference>
<dbReference type="AlphaFoldDB" id="A0A8J3ZH59"/>